<dbReference type="Proteomes" id="UP000191554">
    <property type="component" value="Unassembled WGS sequence"/>
</dbReference>
<dbReference type="InterPro" id="IPR024208">
    <property type="entry name" value="DUF3842"/>
</dbReference>
<organism evidence="1 2">
    <name type="scientific">Ruminiclostridium hungatei</name>
    <name type="common">Clostridium hungatei</name>
    <dbReference type="NCBI Taxonomy" id="48256"/>
    <lineage>
        <taxon>Bacteria</taxon>
        <taxon>Bacillati</taxon>
        <taxon>Bacillota</taxon>
        <taxon>Clostridia</taxon>
        <taxon>Eubacteriales</taxon>
        <taxon>Oscillospiraceae</taxon>
        <taxon>Ruminiclostridium</taxon>
    </lineage>
</organism>
<proteinExistence type="predicted"/>
<dbReference type="Pfam" id="PF12953">
    <property type="entry name" value="DUF3842"/>
    <property type="match status" value="1"/>
</dbReference>
<evidence type="ECO:0000313" key="1">
    <source>
        <dbReference type="EMBL" id="OPX44339.1"/>
    </source>
</evidence>
<dbReference type="RefSeq" id="WP_080064089.1">
    <property type="nucleotide sequence ID" value="NZ_MZGX01000009.1"/>
</dbReference>
<protein>
    <recommendedName>
        <fullName evidence="3">DUF3842 family protein</fullName>
    </recommendedName>
</protein>
<dbReference type="EMBL" id="MZGX01000009">
    <property type="protein sequence ID" value="OPX44339.1"/>
    <property type="molecule type" value="Genomic_DNA"/>
</dbReference>
<evidence type="ECO:0000313" key="2">
    <source>
        <dbReference type="Proteomes" id="UP000191554"/>
    </source>
</evidence>
<keyword evidence="2" id="KW-1185">Reference proteome</keyword>
<dbReference type="STRING" id="48256.CLHUN_16380"/>
<accession>A0A1V4SKA4</accession>
<gene>
    <name evidence="1" type="ORF">CLHUN_16380</name>
</gene>
<evidence type="ECO:0008006" key="3">
    <source>
        <dbReference type="Google" id="ProtNLM"/>
    </source>
</evidence>
<reference evidence="1 2" key="1">
    <citation type="submission" date="2017-03" db="EMBL/GenBank/DDBJ databases">
        <title>Genome sequence of Clostridium hungatei DSM 14427.</title>
        <authorList>
            <person name="Poehlein A."/>
            <person name="Daniel R."/>
        </authorList>
    </citation>
    <scope>NUCLEOTIDE SEQUENCE [LARGE SCALE GENOMIC DNA]</scope>
    <source>
        <strain evidence="1 2">DSM 14427</strain>
    </source>
</reference>
<dbReference type="OrthoDB" id="9797117at2"/>
<sequence>MRIAVVDGQGGGIGKLIVEKLRTAFGNDVGIIALGTNALAASLMLKAGANEGASGENAIVYNAPRVDVIIGSIGIISSNSMLGELTPAMARAVSDSDAVKVLIPLNRCNIMVAGTKEEPLPHYIDDAVEIVGRLWEDATKAVKALNG</sequence>
<name>A0A1V4SKA4_RUMHU</name>
<comment type="caution">
    <text evidence="1">The sequence shown here is derived from an EMBL/GenBank/DDBJ whole genome shotgun (WGS) entry which is preliminary data.</text>
</comment>
<dbReference type="AlphaFoldDB" id="A0A1V4SKA4"/>